<evidence type="ECO:0000256" key="1">
    <source>
        <dbReference type="SAM" id="Coils"/>
    </source>
</evidence>
<organism evidence="5">
    <name type="scientific">uncultured Caudovirales phage</name>
    <dbReference type="NCBI Taxonomy" id="2100421"/>
    <lineage>
        <taxon>Viruses</taxon>
        <taxon>Duplodnaviria</taxon>
        <taxon>Heunggongvirae</taxon>
        <taxon>Uroviricota</taxon>
        <taxon>Caudoviricetes</taxon>
        <taxon>Peduoviridae</taxon>
        <taxon>Maltschvirus</taxon>
        <taxon>Maltschvirus maltsch</taxon>
    </lineage>
</organism>
<accession>A0A6J5RZ16</accession>
<dbReference type="EMBL" id="LR797320">
    <property type="protein sequence ID" value="CAB4202402.1"/>
    <property type="molecule type" value="Genomic_DNA"/>
</dbReference>
<evidence type="ECO:0000313" key="3">
    <source>
        <dbReference type="EMBL" id="CAB4152580.1"/>
    </source>
</evidence>
<feature type="coiled-coil region" evidence="1">
    <location>
        <begin position="200"/>
        <end position="243"/>
    </location>
</feature>
<reference evidence="5" key="1">
    <citation type="submission" date="2020-05" db="EMBL/GenBank/DDBJ databases">
        <authorList>
            <person name="Chiriac C."/>
            <person name="Salcher M."/>
            <person name="Ghai R."/>
            <person name="Kavagutti S V."/>
        </authorList>
    </citation>
    <scope>NUCLEOTIDE SEQUENCE</scope>
</reference>
<dbReference type="EMBL" id="LR798412">
    <property type="protein sequence ID" value="CAB5229754.1"/>
    <property type="molecule type" value="Genomic_DNA"/>
</dbReference>
<name>A0A6J5RZ16_9CAUD</name>
<evidence type="ECO:0000256" key="2">
    <source>
        <dbReference type="SAM" id="MobiDB-lite"/>
    </source>
</evidence>
<keyword evidence="1" id="KW-0175">Coiled coil</keyword>
<gene>
    <name evidence="4" type="ORF">UFOVP1108_17</name>
    <name evidence="5" type="ORF">UFOVP1377_21</name>
    <name evidence="6" type="ORF">UFOVP1472_30</name>
    <name evidence="7" type="ORF">UFOVP1559_8</name>
    <name evidence="3" type="ORF">UFOVP604_17</name>
</gene>
<proteinExistence type="predicted"/>
<sequence length="466" mass="51031">MPAPIDYGVQIADPTQSFLSAFQAGTSIQDAQFKQQQQVQQAAQQKLIQAGFAKLQSPNATAADYANLSMMLPETQAKAVRESFGMLTEDRQKTALQQSGQIFSAFEAKQPEIAISLMDQQIAAKQNTGDTAGADFLKKWRDVAKETPEATKIFFGNMLTQIPGGDKVIENSIKLSGERRAVGLEASALRQSEIKAQNDMADLRIKLQNEPNNAKKLELEAQIKELELQQAQVKTNYAEREAAADLKKKAADLGLTTQQASQALAATKKLSEETKKIVLEIAALKDGVDPAKKFEQEEKLRKEYQGRTKVYSELGSTYSNIESSAKAKTGPGDVALITGFMKMLDPGSVVRETEFATARDTAGLYIALENALKKAQNGQFLQSDQRKNFVDLAKQYLDSAQAKAIEDKKALGIVVKNYKLNPENVFGQEPPPLPTSATVGGQTYARPPGFTDTQWRDYLKAQGVNP</sequence>
<evidence type="ECO:0000313" key="6">
    <source>
        <dbReference type="EMBL" id="CAB4215652.1"/>
    </source>
</evidence>
<protein>
    <submittedName>
        <fullName evidence="5">Uncharacterized protein</fullName>
    </submittedName>
</protein>
<dbReference type="EMBL" id="LR796580">
    <property type="protein sequence ID" value="CAB4152580.1"/>
    <property type="molecule type" value="Genomic_DNA"/>
</dbReference>
<dbReference type="EMBL" id="LR797051">
    <property type="protein sequence ID" value="CAB4183883.1"/>
    <property type="molecule type" value="Genomic_DNA"/>
</dbReference>
<evidence type="ECO:0000313" key="5">
    <source>
        <dbReference type="EMBL" id="CAB4202402.1"/>
    </source>
</evidence>
<evidence type="ECO:0000313" key="7">
    <source>
        <dbReference type="EMBL" id="CAB5229754.1"/>
    </source>
</evidence>
<dbReference type="EMBL" id="LR797426">
    <property type="protein sequence ID" value="CAB4215652.1"/>
    <property type="molecule type" value="Genomic_DNA"/>
</dbReference>
<evidence type="ECO:0000313" key="4">
    <source>
        <dbReference type="EMBL" id="CAB4183883.1"/>
    </source>
</evidence>
<feature type="region of interest" description="Disordered" evidence="2">
    <location>
        <begin position="427"/>
        <end position="451"/>
    </location>
</feature>